<gene>
    <name evidence="1" type="ORF">BT63DRAFT_468100</name>
</gene>
<evidence type="ECO:0000313" key="1">
    <source>
        <dbReference type="EMBL" id="KAF2672097.1"/>
    </source>
</evidence>
<accession>A0A6A6UKW7</accession>
<name>A0A6A6UKW7_9PEZI</name>
<reference evidence="1" key="1">
    <citation type="journal article" date="2020" name="Stud. Mycol.">
        <title>101 Dothideomycetes genomes: a test case for predicting lifestyles and emergence of pathogens.</title>
        <authorList>
            <person name="Haridas S."/>
            <person name="Albert R."/>
            <person name="Binder M."/>
            <person name="Bloem J."/>
            <person name="Labutti K."/>
            <person name="Salamov A."/>
            <person name="Andreopoulos B."/>
            <person name="Baker S."/>
            <person name="Barry K."/>
            <person name="Bills G."/>
            <person name="Bluhm B."/>
            <person name="Cannon C."/>
            <person name="Castanera R."/>
            <person name="Culley D."/>
            <person name="Daum C."/>
            <person name="Ezra D."/>
            <person name="Gonzalez J."/>
            <person name="Henrissat B."/>
            <person name="Kuo A."/>
            <person name="Liang C."/>
            <person name="Lipzen A."/>
            <person name="Lutzoni F."/>
            <person name="Magnuson J."/>
            <person name="Mondo S."/>
            <person name="Nolan M."/>
            <person name="Ohm R."/>
            <person name="Pangilinan J."/>
            <person name="Park H.-J."/>
            <person name="Ramirez L."/>
            <person name="Alfaro M."/>
            <person name="Sun H."/>
            <person name="Tritt A."/>
            <person name="Yoshinaga Y."/>
            <person name="Zwiers L.-H."/>
            <person name="Turgeon B."/>
            <person name="Goodwin S."/>
            <person name="Spatafora J."/>
            <person name="Crous P."/>
            <person name="Grigoriev I."/>
        </authorList>
    </citation>
    <scope>NUCLEOTIDE SEQUENCE</scope>
    <source>
        <strain evidence="1">CBS 115976</strain>
    </source>
</reference>
<organism evidence="1 2">
    <name type="scientific">Microthyrium microscopicum</name>
    <dbReference type="NCBI Taxonomy" id="703497"/>
    <lineage>
        <taxon>Eukaryota</taxon>
        <taxon>Fungi</taxon>
        <taxon>Dikarya</taxon>
        <taxon>Ascomycota</taxon>
        <taxon>Pezizomycotina</taxon>
        <taxon>Dothideomycetes</taxon>
        <taxon>Dothideomycetes incertae sedis</taxon>
        <taxon>Microthyriales</taxon>
        <taxon>Microthyriaceae</taxon>
        <taxon>Microthyrium</taxon>
    </lineage>
</organism>
<sequence>MEIDPEEKLFRWAERKSKQLTKSLTAGPEERERIISTLGRYSEVIEDLTIYVTNAAQKLWMVLDRLYNIEGIYPRISELTPEFFSSTKCSDVDKYRSGDISAPEYYRRSEKLLRLELYASINDIAGDMNESEELLPLGYAEDLVYSAIELPLEGETHPGQHKEILQDIESSLLVISKHMDRFETAWTTSRNRHHFWYSHLRRLMGDRLPVAESSAGGITTHEGLLMFQACFLAMEGDLKGPGGDILKAMEEVLALGGVIEDALVTLVDLRG</sequence>
<protein>
    <submittedName>
        <fullName evidence="1">Uncharacterized protein</fullName>
    </submittedName>
</protein>
<dbReference type="EMBL" id="MU004232">
    <property type="protein sequence ID" value="KAF2672097.1"/>
    <property type="molecule type" value="Genomic_DNA"/>
</dbReference>
<evidence type="ECO:0000313" key="2">
    <source>
        <dbReference type="Proteomes" id="UP000799302"/>
    </source>
</evidence>
<proteinExistence type="predicted"/>
<keyword evidence="2" id="KW-1185">Reference proteome</keyword>
<dbReference type="Proteomes" id="UP000799302">
    <property type="component" value="Unassembled WGS sequence"/>
</dbReference>
<dbReference type="AlphaFoldDB" id="A0A6A6UKW7"/>